<keyword evidence="1" id="KW-0813">Transport</keyword>
<dbReference type="AlphaFoldDB" id="A0AB34QYZ0"/>
<dbReference type="EMBL" id="JXCL01000003">
    <property type="protein sequence ID" value="KIL25545.1"/>
    <property type="molecule type" value="Genomic_DNA"/>
</dbReference>
<dbReference type="SMART" id="SM00382">
    <property type="entry name" value="AAA"/>
    <property type="match status" value="1"/>
</dbReference>
<evidence type="ECO:0000256" key="3">
    <source>
        <dbReference type="ARBA" id="ARBA00022840"/>
    </source>
</evidence>
<gene>
    <name evidence="5" type="ORF">B4127_4125</name>
</gene>
<dbReference type="InterPro" id="IPR017911">
    <property type="entry name" value="MacB-like_ATP-bd"/>
</dbReference>
<evidence type="ECO:0000256" key="1">
    <source>
        <dbReference type="ARBA" id="ARBA00022448"/>
    </source>
</evidence>
<comment type="caution">
    <text evidence="5">The sequence shown here is derived from an EMBL/GenBank/DDBJ whole genome shotgun (WGS) entry which is preliminary data.</text>
</comment>
<sequence length="254" mass="28622">MEHLIETKRLSLQIDSLKGQKQIILKDIHLSINPGEFVTIMGPSGCGKTSLLYQLSGIESASTGEIKYKGSLLSEMTDKQLTALRLTDMGFVFQHSHLLKNLNLFDNIIVAAYLTKKKPRKEVNERARYLMEKLDIDHLADRYLSEVSGGQLQRASICRALMNEPDILFADEPTGALNSNATKEVMNIFSKIHSEGATLLLVTHDPKVALRSERIMFMNDGEITASLHLGRYDDESTAEKRETRLNQWLQDLGF</sequence>
<accession>A0AB34QYZ0</accession>
<dbReference type="PANTHER" id="PTHR24220">
    <property type="entry name" value="IMPORT ATP-BINDING PROTEIN"/>
    <property type="match status" value="1"/>
</dbReference>
<organism evidence="5 6">
    <name type="scientific">Bacillus pumilus</name>
    <name type="common">Bacillus mesentericus</name>
    <dbReference type="NCBI Taxonomy" id="1408"/>
    <lineage>
        <taxon>Bacteria</taxon>
        <taxon>Bacillati</taxon>
        <taxon>Bacillota</taxon>
        <taxon>Bacilli</taxon>
        <taxon>Bacillales</taxon>
        <taxon>Bacillaceae</taxon>
        <taxon>Bacillus</taxon>
    </lineage>
</organism>
<dbReference type="Gene3D" id="3.40.50.300">
    <property type="entry name" value="P-loop containing nucleotide triphosphate hydrolases"/>
    <property type="match status" value="1"/>
</dbReference>
<feature type="domain" description="ABC transporter" evidence="4">
    <location>
        <begin position="5"/>
        <end position="245"/>
    </location>
</feature>
<dbReference type="CDD" id="cd03255">
    <property type="entry name" value="ABC_MJ0796_LolCDE_FtsE"/>
    <property type="match status" value="1"/>
</dbReference>
<name>A0AB34QYZ0_BACPU</name>
<keyword evidence="3" id="KW-0067">ATP-binding</keyword>
<dbReference type="InterPro" id="IPR003593">
    <property type="entry name" value="AAA+_ATPase"/>
</dbReference>
<dbReference type="InterPro" id="IPR003439">
    <property type="entry name" value="ABC_transporter-like_ATP-bd"/>
</dbReference>
<dbReference type="PROSITE" id="PS50893">
    <property type="entry name" value="ABC_TRANSPORTER_2"/>
    <property type="match status" value="1"/>
</dbReference>
<dbReference type="Pfam" id="PF00005">
    <property type="entry name" value="ABC_tran"/>
    <property type="match status" value="1"/>
</dbReference>
<protein>
    <recommendedName>
        <fullName evidence="4">ABC transporter domain-containing protein</fullName>
    </recommendedName>
</protein>
<dbReference type="RefSeq" id="WP_044139118.1">
    <property type="nucleotide sequence ID" value="NZ_JBNNIP010000008.1"/>
</dbReference>
<dbReference type="InterPro" id="IPR017871">
    <property type="entry name" value="ABC_transporter-like_CS"/>
</dbReference>
<evidence type="ECO:0000313" key="5">
    <source>
        <dbReference type="EMBL" id="KIL25545.1"/>
    </source>
</evidence>
<keyword evidence="2" id="KW-0547">Nucleotide-binding</keyword>
<evidence type="ECO:0000256" key="2">
    <source>
        <dbReference type="ARBA" id="ARBA00022741"/>
    </source>
</evidence>
<dbReference type="Proteomes" id="UP000031978">
    <property type="component" value="Unassembled WGS sequence"/>
</dbReference>
<dbReference type="PROSITE" id="PS00211">
    <property type="entry name" value="ABC_TRANSPORTER_1"/>
    <property type="match status" value="1"/>
</dbReference>
<dbReference type="InterPro" id="IPR027417">
    <property type="entry name" value="P-loop_NTPase"/>
</dbReference>
<dbReference type="GO" id="GO:0022857">
    <property type="term" value="F:transmembrane transporter activity"/>
    <property type="evidence" value="ECO:0007669"/>
    <property type="project" value="TreeGrafter"/>
</dbReference>
<evidence type="ECO:0000259" key="4">
    <source>
        <dbReference type="PROSITE" id="PS50893"/>
    </source>
</evidence>
<reference evidence="5 6" key="1">
    <citation type="submission" date="2014-12" db="EMBL/GenBank/DDBJ databases">
        <title>Draft Genome Sequences of Five Spore-Forming Food Isolates of Bacillus pumilus.</title>
        <authorList>
            <person name="de Jong A."/>
            <person name="van Heel A.J."/>
            <person name="Montalban-Lopez M."/>
            <person name="Krawczyk A.O."/>
            <person name="Berendsen E.M."/>
            <person name="Wells-Bennik M."/>
            <person name="Kuipers O.P."/>
        </authorList>
    </citation>
    <scope>NUCLEOTIDE SEQUENCE [LARGE SCALE GENOMIC DNA]</scope>
    <source>
        <strain evidence="5 6">B4127</strain>
    </source>
</reference>
<dbReference type="InterPro" id="IPR015854">
    <property type="entry name" value="ABC_transpr_LolD-like"/>
</dbReference>
<dbReference type="GO" id="GO:0016887">
    <property type="term" value="F:ATP hydrolysis activity"/>
    <property type="evidence" value="ECO:0007669"/>
    <property type="project" value="InterPro"/>
</dbReference>
<dbReference type="SUPFAM" id="SSF52540">
    <property type="entry name" value="P-loop containing nucleoside triphosphate hydrolases"/>
    <property type="match status" value="1"/>
</dbReference>
<proteinExistence type="predicted"/>
<evidence type="ECO:0000313" key="6">
    <source>
        <dbReference type="Proteomes" id="UP000031978"/>
    </source>
</evidence>
<dbReference type="PANTHER" id="PTHR24220:SF662">
    <property type="entry name" value="ABC TRANSPORTER ATP-BINDING PROTEIN"/>
    <property type="match status" value="1"/>
</dbReference>
<dbReference type="GO" id="GO:0005886">
    <property type="term" value="C:plasma membrane"/>
    <property type="evidence" value="ECO:0007669"/>
    <property type="project" value="TreeGrafter"/>
</dbReference>
<dbReference type="GO" id="GO:0005524">
    <property type="term" value="F:ATP binding"/>
    <property type="evidence" value="ECO:0007669"/>
    <property type="project" value="UniProtKB-KW"/>
</dbReference>